<evidence type="ECO:0000256" key="2">
    <source>
        <dbReference type="ARBA" id="ARBA00023002"/>
    </source>
</evidence>
<keyword evidence="2" id="KW-0560">Oxidoreductase</keyword>
<dbReference type="Pfam" id="PF13561">
    <property type="entry name" value="adh_short_C2"/>
    <property type="match status" value="1"/>
</dbReference>
<dbReference type="PANTHER" id="PTHR43639">
    <property type="entry name" value="OXIDOREDUCTASE, SHORT-CHAIN DEHYDROGENASE/REDUCTASE FAMILY (AFU_ORTHOLOGUE AFUA_5G02870)"/>
    <property type="match status" value="1"/>
</dbReference>
<keyword evidence="4" id="KW-1185">Reference proteome</keyword>
<dbReference type="Gene3D" id="3.40.50.720">
    <property type="entry name" value="NAD(P)-binding Rossmann-like Domain"/>
    <property type="match status" value="1"/>
</dbReference>
<dbReference type="CDD" id="cd05233">
    <property type="entry name" value="SDR_c"/>
    <property type="match status" value="1"/>
</dbReference>
<protein>
    <recommendedName>
        <fullName evidence="5">SDR family oxidoreductase</fullName>
    </recommendedName>
</protein>
<dbReference type="InterPro" id="IPR002347">
    <property type="entry name" value="SDR_fam"/>
</dbReference>
<dbReference type="PRINTS" id="PR00081">
    <property type="entry name" value="GDHRDH"/>
</dbReference>
<dbReference type="SUPFAM" id="SSF51735">
    <property type="entry name" value="NAD(P)-binding Rossmann-fold domains"/>
    <property type="match status" value="1"/>
</dbReference>
<gene>
    <name evidence="3" type="ORF">GCM10017566_00650</name>
</gene>
<dbReference type="InterPro" id="IPR036291">
    <property type="entry name" value="NAD(P)-bd_dom_sf"/>
</dbReference>
<dbReference type="EMBL" id="BNAV01000001">
    <property type="protein sequence ID" value="GHF32056.1"/>
    <property type="molecule type" value="Genomic_DNA"/>
</dbReference>
<evidence type="ECO:0000313" key="3">
    <source>
        <dbReference type="EMBL" id="GHF32056.1"/>
    </source>
</evidence>
<organism evidence="3 4">
    <name type="scientific">Amycolatopsis bartoniae</name>
    <dbReference type="NCBI Taxonomy" id="941986"/>
    <lineage>
        <taxon>Bacteria</taxon>
        <taxon>Bacillati</taxon>
        <taxon>Actinomycetota</taxon>
        <taxon>Actinomycetes</taxon>
        <taxon>Pseudonocardiales</taxon>
        <taxon>Pseudonocardiaceae</taxon>
        <taxon>Amycolatopsis</taxon>
    </lineage>
</organism>
<reference evidence="3" key="2">
    <citation type="submission" date="2020-09" db="EMBL/GenBank/DDBJ databases">
        <authorList>
            <person name="Sun Q."/>
            <person name="Zhou Y."/>
        </authorList>
    </citation>
    <scope>NUCLEOTIDE SEQUENCE</scope>
    <source>
        <strain evidence="3">CGMCC 4.7679</strain>
    </source>
</reference>
<dbReference type="PANTHER" id="PTHR43639:SF1">
    <property type="entry name" value="SHORT-CHAIN DEHYDROGENASE_REDUCTASE FAMILY PROTEIN"/>
    <property type="match status" value="1"/>
</dbReference>
<evidence type="ECO:0000313" key="4">
    <source>
        <dbReference type="Proteomes" id="UP000658656"/>
    </source>
</evidence>
<dbReference type="GO" id="GO:0016491">
    <property type="term" value="F:oxidoreductase activity"/>
    <property type="evidence" value="ECO:0007669"/>
    <property type="project" value="UniProtKB-KW"/>
</dbReference>
<sequence length="152" mass="15760">MVVSGRDTPHEYDKLFALNTRAPFLLTAALAPAMTEKGNGAVINVLAISAHRGFPGVSAFGGAKAAVASFTRTWAAEFAPAIRVNAVDLGTIRTPLHDDDADLLASLEPAIPARRIGTPEEVAAAITFLASDEDSYISGAILPVDGGLLATF</sequence>
<dbReference type="Proteomes" id="UP000658656">
    <property type="component" value="Unassembled WGS sequence"/>
</dbReference>
<dbReference type="AlphaFoldDB" id="A0A8H9M2M0"/>
<reference evidence="3" key="1">
    <citation type="journal article" date="2014" name="Int. J. Syst. Evol. Microbiol.">
        <title>Complete genome sequence of Corynebacterium casei LMG S-19264T (=DSM 44701T), isolated from a smear-ripened cheese.</title>
        <authorList>
            <consortium name="US DOE Joint Genome Institute (JGI-PGF)"/>
            <person name="Walter F."/>
            <person name="Albersmeier A."/>
            <person name="Kalinowski J."/>
            <person name="Ruckert C."/>
        </authorList>
    </citation>
    <scope>NUCLEOTIDE SEQUENCE</scope>
    <source>
        <strain evidence="3">CGMCC 4.7679</strain>
    </source>
</reference>
<comment type="similarity">
    <text evidence="1">Belongs to the short-chain dehydrogenases/reductases (SDR) family.</text>
</comment>
<name>A0A8H9M2M0_9PSEU</name>
<comment type="caution">
    <text evidence="3">The sequence shown here is derived from an EMBL/GenBank/DDBJ whole genome shotgun (WGS) entry which is preliminary data.</text>
</comment>
<accession>A0A8H9M2M0</accession>
<evidence type="ECO:0000256" key="1">
    <source>
        <dbReference type="ARBA" id="ARBA00006484"/>
    </source>
</evidence>
<proteinExistence type="inferred from homology"/>
<evidence type="ECO:0008006" key="5">
    <source>
        <dbReference type="Google" id="ProtNLM"/>
    </source>
</evidence>